<organism evidence="1 2">
    <name type="scientific">Canavalia gladiata</name>
    <name type="common">Sword bean</name>
    <name type="synonym">Dolichos gladiatus</name>
    <dbReference type="NCBI Taxonomy" id="3824"/>
    <lineage>
        <taxon>Eukaryota</taxon>
        <taxon>Viridiplantae</taxon>
        <taxon>Streptophyta</taxon>
        <taxon>Embryophyta</taxon>
        <taxon>Tracheophyta</taxon>
        <taxon>Spermatophyta</taxon>
        <taxon>Magnoliopsida</taxon>
        <taxon>eudicotyledons</taxon>
        <taxon>Gunneridae</taxon>
        <taxon>Pentapetalae</taxon>
        <taxon>rosids</taxon>
        <taxon>fabids</taxon>
        <taxon>Fabales</taxon>
        <taxon>Fabaceae</taxon>
        <taxon>Papilionoideae</taxon>
        <taxon>50 kb inversion clade</taxon>
        <taxon>NPAAA clade</taxon>
        <taxon>indigoferoid/millettioid clade</taxon>
        <taxon>Phaseoleae</taxon>
        <taxon>Canavalia</taxon>
    </lineage>
</organism>
<gene>
    <name evidence="1" type="ORF">VNO77_02892</name>
</gene>
<evidence type="ECO:0000313" key="1">
    <source>
        <dbReference type="EMBL" id="KAK7360875.1"/>
    </source>
</evidence>
<comment type="caution">
    <text evidence="1">The sequence shown here is derived from an EMBL/GenBank/DDBJ whole genome shotgun (WGS) entry which is preliminary data.</text>
</comment>
<name>A0AAN9R3E5_CANGL</name>
<proteinExistence type="predicted"/>
<protein>
    <submittedName>
        <fullName evidence="1">Uncharacterized protein</fullName>
    </submittedName>
</protein>
<sequence length="135" mass="15131">MKSFQYRSPSTPFISHHRLRGPRLGALFCTAHGGWGESWLYFRNKYRTPVLSQNSHDSGPLDSRGCGCKWSYATLFPYPHMASVWVRQEFGPTGSPDEPDLLLGVGRKAKRGLLFQLAAGLTGCMWARTARGLTR</sequence>
<dbReference type="Proteomes" id="UP001367508">
    <property type="component" value="Unassembled WGS sequence"/>
</dbReference>
<reference evidence="1 2" key="1">
    <citation type="submission" date="2024-01" db="EMBL/GenBank/DDBJ databases">
        <title>The genomes of 5 underutilized Papilionoideae crops provide insights into root nodulation and disease resistanc.</title>
        <authorList>
            <person name="Jiang F."/>
        </authorList>
    </citation>
    <scope>NUCLEOTIDE SEQUENCE [LARGE SCALE GENOMIC DNA]</scope>
    <source>
        <strain evidence="1">LVBAO_FW01</strain>
        <tissue evidence="1">Leaves</tissue>
    </source>
</reference>
<accession>A0AAN9R3E5</accession>
<evidence type="ECO:0000313" key="2">
    <source>
        <dbReference type="Proteomes" id="UP001367508"/>
    </source>
</evidence>
<keyword evidence="2" id="KW-1185">Reference proteome</keyword>
<dbReference type="EMBL" id="JAYMYQ010000001">
    <property type="protein sequence ID" value="KAK7360875.1"/>
    <property type="molecule type" value="Genomic_DNA"/>
</dbReference>
<dbReference type="AlphaFoldDB" id="A0AAN9R3E5"/>